<feature type="region of interest" description="Disordered" evidence="1">
    <location>
        <begin position="238"/>
        <end position="283"/>
    </location>
</feature>
<feature type="compositionally biased region" description="Acidic residues" evidence="1">
    <location>
        <begin position="267"/>
        <end position="276"/>
    </location>
</feature>
<organism evidence="2 3">
    <name type="scientific">Porphyra umbilicalis</name>
    <name type="common">Purple laver</name>
    <name type="synonym">Red alga</name>
    <dbReference type="NCBI Taxonomy" id="2786"/>
    <lineage>
        <taxon>Eukaryota</taxon>
        <taxon>Rhodophyta</taxon>
        <taxon>Bangiophyceae</taxon>
        <taxon>Bangiales</taxon>
        <taxon>Bangiaceae</taxon>
        <taxon>Porphyra</taxon>
    </lineage>
</organism>
<name>A0A1X6NUB9_PORUM</name>
<accession>A0A1X6NUB9</accession>
<evidence type="ECO:0000256" key="1">
    <source>
        <dbReference type="SAM" id="MobiDB-lite"/>
    </source>
</evidence>
<gene>
    <name evidence="2" type="ORF">BU14_0469s0003</name>
</gene>
<proteinExistence type="predicted"/>
<keyword evidence="3" id="KW-1185">Reference proteome</keyword>
<reference evidence="2 3" key="1">
    <citation type="submission" date="2017-03" db="EMBL/GenBank/DDBJ databases">
        <title>WGS assembly of Porphyra umbilicalis.</title>
        <authorList>
            <person name="Brawley S.H."/>
            <person name="Blouin N.A."/>
            <person name="Ficko-Blean E."/>
            <person name="Wheeler G.L."/>
            <person name="Lohr M."/>
            <person name="Goodson H.V."/>
            <person name="Jenkins J.W."/>
            <person name="Blaby-Haas C.E."/>
            <person name="Helliwell K.E."/>
            <person name="Chan C."/>
            <person name="Marriage T."/>
            <person name="Bhattacharya D."/>
            <person name="Klein A.S."/>
            <person name="Badis Y."/>
            <person name="Brodie J."/>
            <person name="Cao Y."/>
            <person name="Collen J."/>
            <person name="Dittami S.M."/>
            <person name="Gachon C.M."/>
            <person name="Green B.R."/>
            <person name="Karpowicz S."/>
            <person name="Kim J.W."/>
            <person name="Kudahl U."/>
            <person name="Lin S."/>
            <person name="Michel G."/>
            <person name="Mittag M."/>
            <person name="Olson B.J."/>
            <person name="Pangilinan J."/>
            <person name="Peng Y."/>
            <person name="Qiu H."/>
            <person name="Shu S."/>
            <person name="Singer J.T."/>
            <person name="Smith A.G."/>
            <person name="Sprecher B.N."/>
            <person name="Wagner V."/>
            <person name="Wang W."/>
            <person name="Wang Z.-Y."/>
            <person name="Yan J."/>
            <person name="Yarish C."/>
            <person name="Zoeuner-Riek S."/>
            <person name="Zhuang Y."/>
            <person name="Zou Y."/>
            <person name="Lindquist E.A."/>
            <person name="Grimwood J."/>
            <person name="Barry K."/>
            <person name="Rokhsar D.S."/>
            <person name="Schmutz J."/>
            <person name="Stiller J.W."/>
            <person name="Grossman A.R."/>
            <person name="Prochnik S.E."/>
        </authorList>
    </citation>
    <scope>NUCLEOTIDE SEQUENCE [LARGE SCALE GENOMIC DNA]</scope>
    <source>
        <strain evidence="2">4086291</strain>
    </source>
</reference>
<evidence type="ECO:0000313" key="3">
    <source>
        <dbReference type="Proteomes" id="UP000218209"/>
    </source>
</evidence>
<dbReference type="AlphaFoldDB" id="A0A1X6NUB9"/>
<dbReference type="EMBL" id="KV919084">
    <property type="protein sequence ID" value="OSX72090.1"/>
    <property type="molecule type" value="Genomic_DNA"/>
</dbReference>
<protein>
    <submittedName>
        <fullName evidence="2">Uncharacterized protein</fullName>
    </submittedName>
</protein>
<sequence>MALVVAYQYIKRVVGHLSSSLMFICVTAFVKRAHAIKGIGSWSSPSASSTRRVLMQSPDECMDLLRADAFIKDAIGRVAMLDALDNFIDELGGTEAIVSWTGPNKATRVICRLFCHVFNVSFRVRSYLLHRAGLPFVVAGSSALSQGNRSLIERELLLLHDILLKDNDVHDDLQLLDGRNSDRHLIIRVAVPPSVPVVPRAEVLEPAAARAPSVPSGVGAAPRGVVLPVPSQAMRLEPLPSDFTGRGASHSRENNLTPVVRHGERADDYDEEEDEEIRPVSDSRAAQWRAYRATGF</sequence>
<dbReference type="Proteomes" id="UP000218209">
    <property type="component" value="Unassembled WGS sequence"/>
</dbReference>
<evidence type="ECO:0000313" key="2">
    <source>
        <dbReference type="EMBL" id="OSX72090.1"/>
    </source>
</evidence>